<organism evidence="1 2">
    <name type="scientific">Syncephalastrum racemosum</name>
    <name type="common">Filamentous fungus</name>
    <dbReference type="NCBI Taxonomy" id="13706"/>
    <lineage>
        <taxon>Eukaryota</taxon>
        <taxon>Fungi</taxon>
        <taxon>Fungi incertae sedis</taxon>
        <taxon>Mucoromycota</taxon>
        <taxon>Mucoromycotina</taxon>
        <taxon>Mucoromycetes</taxon>
        <taxon>Mucorales</taxon>
        <taxon>Syncephalastraceae</taxon>
        <taxon>Syncephalastrum</taxon>
    </lineage>
</organism>
<comment type="caution">
    <text evidence="1">The sequence shown here is derived from an EMBL/GenBank/DDBJ whole genome shotgun (WGS) entry which is preliminary data.</text>
</comment>
<evidence type="ECO:0000313" key="2">
    <source>
        <dbReference type="Proteomes" id="UP000242180"/>
    </source>
</evidence>
<evidence type="ECO:0000313" key="1">
    <source>
        <dbReference type="EMBL" id="ORZ01601.1"/>
    </source>
</evidence>
<keyword evidence="2" id="KW-1185">Reference proteome</keyword>
<feature type="non-terminal residue" evidence="1">
    <location>
        <position position="68"/>
    </location>
</feature>
<reference evidence="1 2" key="1">
    <citation type="submission" date="2016-07" db="EMBL/GenBank/DDBJ databases">
        <title>Pervasive Adenine N6-methylation of Active Genes in Fungi.</title>
        <authorList>
            <consortium name="DOE Joint Genome Institute"/>
            <person name="Mondo S.J."/>
            <person name="Dannebaum R.O."/>
            <person name="Kuo R.C."/>
            <person name="Labutti K."/>
            <person name="Haridas S."/>
            <person name="Kuo A."/>
            <person name="Salamov A."/>
            <person name="Ahrendt S.R."/>
            <person name="Lipzen A."/>
            <person name="Sullivan W."/>
            <person name="Andreopoulos W.B."/>
            <person name="Clum A."/>
            <person name="Lindquist E."/>
            <person name="Daum C."/>
            <person name="Ramamoorthy G.K."/>
            <person name="Gryganskyi A."/>
            <person name="Culley D."/>
            <person name="Magnuson J.K."/>
            <person name="James T.Y."/>
            <person name="O'Malley M.A."/>
            <person name="Stajich J.E."/>
            <person name="Spatafora J.W."/>
            <person name="Visel A."/>
            <person name="Grigoriev I.V."/>
        </authorList>
    </citation>
    <scope>NUCLEOTIDE SEQUENCE [LARGE SCALE GENOMIC DNA]</scope>
    <source>
        <strain evidence="1 2">NRRL 2496</strain>
    </source>
</reference>
<proteinExistence type="predicted"/>
<dbReference type="AlphaFoldDB" id="A0A1X2HQI4"/>
<name>A0A1X2HQI4_SYNRA</name>
<dbReference type="EMBL" id="MCGN01000002">
    <property type="protein sequence ID" value="ORZ01601.1"/>
    <property type="molecule type" value="Genomic_DNA"/>
</dbReference>
<dbReference type="Proteomes" id="UP000242180">
    <property type="component" value="Unassembled WGS sequence"/>
</dbReference>
<dbReference type="InParanoid" id="A0A1X2HQI4"/>
<protein>
    <submittedName>
        <fullName evidence="1">Uncharacterized protein</fullName>
    </submittedName>
</protein>
<accession>A0A1X2HQI4</accession>
<gene>
    <name evidence="1" type="ORF">BCR43DRAFT_487196</name>
</gene>
<dbReference type="PROSITE" id="PS51257">
    <property type="entry name" value="PROKAR_LIPOPROTEIN"/>
    <property type="match status" value="1"/>
</dbReference>
<sequence>MQLSYIKPCALRIGTGLLHRIKQWSLWNLSLSCWKPNNLRTQAYTCGHMRYPNTSARYDCYDIHTSCL</sequence>